<dbReference type="PANTHER" id="PTHR34406">
    <property type="entry name" value="PROTEIN YCEI"/>
    <property type="match status" value="1"/>
</dbReference>
<dbReference type="Gene3D" id="2.40.128.110">
    <property type="entry name" value="Lipid/polyisoprenoid-binding, YceI-like"/>
    <property type="match status" value="1"/>
</dbReference>
<dbReference type="InterPro" id="IPR036761">
    <property type="entry name" value="TTHA0802/YceI-like_sf"/>
</dbReference>
<evidence type="ECO:0000259" key="2">
    <source>
        <dbReference type="SMART" id="SM00867"/>
    </source>
</evidence>
<dbReference type="AlphaFoldDB" id="A0A378TXS7"/>
<dbReference type="EMBL" id="UGQW01000002">
    <property type="protein sequence ID" value="STZ67571.1"/>
    <property type="molecule type" value="Genomic_DNA"/>
</dbReference>
<gene>
    <name evidence="3" type="primary">yceI</name>
    <name evidence="3" type="ORF">NCTC10660_01055</name>
</gene>
<dbReference type="PANTHER" id="PTHR34406:SF2">
    <property type="entry name" value="PERIPLASMIC PROTEIN"/>
    <property type="match status" value="1"/>
</dbReference>
<evidence type="ECO:0000313" key="3">
    <source>
        <dbReference type="EMBL" id="STZ67571.1"/>
    </source>
</evidence>
<sequence length="187" mass="20156">MQKILLAAALAAASAAASAAQYEIDPFHSNARFEIDHFGTSTNVGGIYKVTGNVHFDPAKKTGSVEAVLPLANLQSSSDEFTKHLKSADIFNAEKYPEIRFASTKFIFDGKKVSAVQGNLTLLGQTHPVVLKASKFNCYQNPMKKVEVCGGDFAATIDRTQWGADYLVSAGMAKNVKLNIQIEAAKK</sequence>
<keyword evidence="1" id="KW-0732">Signal</keyword>
<feature type="chain" id="PRO_5016797399" evidence="1">
    <location>
        <begin position="20"/>
        <end position="187"/>
    </location>
</feature>
<name>A0A378TXS7_NEIEL</name>
<dbReference type="RefSeq" id="WP_074894558.1">
    <property type="nucleotide sequence ID" value="NZ_CP031252.1"/>
</dbReference>
<dbReference type="InterPro" id="IPR007372">
    <property type="entry name" value="Lipid/polyisoprenoid-bd_YceI"/>
</dbReference>
<organism evidence="3 4">
    <name type="scientific">Neisseria elongata</name>
    <dbReference type="NCBI Taxonomy" id="495"/>
    <lineage>
        <taxon>Bacteria</taxon>
        <taxon>Pseudomonadati</taxon>
        <taxon>Pseudomonadota</taxon>
        <taxon>Betaproteobacteria</taxon>
        <taxon>Neisseriales</taxon>
        <taxon>Neisseriaceae</taxon>
        <taxon>Neisseria</taxon>
    </lineage>
</organism>
<accession>A0A378TXS7</accession>
<protein>
    <submittedName>
        <fullName evidence="3">Periplasmic protein</fullName>
    </submittedName>
</protein>
<dbReference type="Pfam" id="PF04264">
    <property type="entry name" value="YceI"/>
    <property type="match status" value="1"/>
</dbReference>
<feature type="signal peptide" evidence="1">
    <location>
        <begin position="1"/>
        <end position="19"/>
    </location>
</feature>
<proteinExistence type="predicted"/>
<evidence type="ECO:0000256" key="1">
    <source>
        <dbReference type="SAM" id="SignalP"/>
    </source>
</evidence>
<dbReference type="SUPFAM" id="SSF101874">
    <property type="entry name" value="YceI-like"/>
    <property type="match status" value="1"/>
</dbReference>
<reference evidence="3 4" key="1">
    <citation type="submission" date="2018-06" db="EMBL/GenBank/DDBJ databases">
        <authorList>
            <consortium name="Pathogen Informatics"/>
            <person name="Doyle S."/>
        </authorList>
    </citation>
    <scope>NUCLEOTIDE SEQUENCE [LARGE SCALE GENOMIC DNA]</scope>
    <source>
        <strain evidence="3 4">NCTC10660</strain>
    </source>
</reference>
<evidence type="ECO:0000313" key="4">
    <source>
        <dbReference type="Proteomes" id="UP000254927"/>
    </source>
</evidence>
<dbReference type="Proteomes" id="UP000254927">
    <property type="component" value="Unassembled WGS sequence"/>
</dbReference>
<dbReference type="GeneID" id="93352040"/>
<feature type="domain" description="Lipid/polyisoprenoid-binding YceI-like" evidence="2">
    <location>
        <begin position="21"/>
        <end position="185"/>
    </location>
</feature>
<dbReference type="SMART" id="SM00867">
    <property type="entry name" value="YceI"/>
    <property type="match status" value="1"/>
</dbReference>